<dbReference type="InterPro" id="IPR003489">
    <property type="entry name" value="RHF/RaiA"/>
</dbReference>
<name>A0A2G9ZL14_9BACT</name>
<dbReference type="InterPro" id="IPR036567">
    <property type="entry name" value="RHF-like"/>
</dbReference>
<dbReference type="Gene3D" id="3.30.160.100">
    <property type="entry name" value="Ribosome hibernation promotion factor-like"/>
    <property type="match status" value="1"/>
</dbReference>
<dbReference type="Proteomes" id="UP000230729">
    <property type="component" value="Unassembled WGS sequence"/>
</dbReference>
<gene>
    <name evidence="1" type="primary">raiA</name>
    <name evidence="1" type="ORF">COX22_02465</name>
</gene>
<accession>A0A2G9ZL14</accession>
<protein>
    <submittedName>
        <fullName evidence="1">Ribosomal subunit interface protein</fullName>
    </submittedName>
</protein>
<dbReference type="NCBIfam" id="TIGR00741">
    <property type="entry name" value="yfiA"/>
    <property type="match status" value="1"/>
</dbReference>
<organism evidence="1 2">
    <name type="scientific">Candidatus Falkowbacteria bacterium CG23_combo_of_CG06-09_8_20_14_all_49_15</name>
    <dbReference type="NCBI Taxonomy" id="1974572"/>
    <lineage>
        <taxon>Bacteria</taxon>
        <taxon>Candidatus Falkowiibacteriota</taxon>
    </lineage>
</organism>
<dbReference type="SUPFAM" id="SSF69754">
    <property type="entry name" value="Ribosome binding protein Y (YfiA homologue)"/>
    <property type="match status" value="1"/>
</dbReference>
<dbReference type="Pfam" id="PF02482">
    <property type="entry name" value="Ribosomal_S30AE"/>
    <property type="match status" value="1"/>
</dbReference>
<dbReference type="AlphaFoldDB" id="A0A2G9ZL14"/>
<proteinExistence type="predicted"/>
<comment type="caution">
    <text evidence="1">The sequence shown here is derived from an EMBL/GenBank/DDBJ whole genome shotgun (WGS) entry which is preliminary data.</text>
</comment>
<evidence type="ECO:0000313" key="2">
    <source>
        <dbReference type="Proteomes" id="UP000230729"/>
    </source>
</evidence>
<dbReference type="EMBL" id="PCSD01000052">
    <property type="protein sequence ID" value="PIP33791.1"/>
    <property type="molecule type" value="Genomic_DNA"/>
</dbReference>
<sequence length="102" mass="11810">MNINLKAWKIELPADAKEYILEKIGRLEKYLGRVKAINCDVEIKRTVGSQQSGEIYQAIVNLELPGKILRVEKVEKELLKAVDKVKDHLVRAIDKYKEHNLR</sequence>
<reference evidence="1 2" key="1">
    <citation type="submission" date="2017-09" db="EMBL/GenBank/DDBJ databases">
        <title>Depth-based differentiation of microbial function through sediment-hosted aquifers and enrichment of novel symbionts in the deep terrestrial subsurface.</title>
        <authorList>
            <person name="Probst A.J."/>
            <person name="Ladd B."/>
            <person name="Jarett J.K."/>
            <person name="Geller-Mcgrath D.E."/>
            <person name="Sieber C.M."/>
            <person name="Emerson J.B."/>
            <person name="Anantharaman K."/>
            <person name="Thomas B.C."/>
            <person name="Malmstrom R."/>
            <person name="Stieglmeier M."/>
            <person name="Klingl A."/>
            <person name="Woyke T."/>
            <person name="Ryan C.M."/>
            <person name="Banfield J.F."/>
        </authorList>
    </citation>
    <scope>NUCLEOTIDE SEQUENCE [LARGE SCALE GENOMIC DNA]</scope>
    <source>
        <strain evidence="1">CG23_combo_of_CG06-09_8_20_14_all_49_15</strain>
    </source>
</reference>
<evidence type="ECO:0000313" key="1">
    <source>
        <dbReference type="EMBL" id="PIP33791.1"/>
    </source>
</evidence>